<dbReference type="InterPro" id="IPR011008">
    <property type="entry name" value="Dimeric_a/b-barrel"/>
</dbReference>
<proteinExistence type="predicted"/>
<reference evidence="2 3" key="1">
    <citation type="submission" date="2020-08" db="EMBL/GenBank/DDBJ databases">
        <title>Genomic Encyclopedia of Type Strains, Phase III (KMG-III): the genomes of soil and plant-associated and newly described type strains.</title>
        <authorList>
            <person name="Whitman W."/>
        </authorList>
    </citation>
    <scope>NUCLEOTIDE SEQUENCE [LARGE SCALE GENOMIC DNA]</scope>
    <source>
        <strain evidence="2 3">CECT 5831</strain>
    </source>
</reference>
<protein>
    <submittedName>
        <fullName evidence="2">Heme-degrading monooxygenase HmoA</fullName>
    </submittedName>
</protein>
<comment type="caution">
    <text evidence="2">The sequence shown here is derived from an EMBL/GenBank/DDBJ whole genome shotgun (WGS) entry which is preliminary data.</text>
</comment>
<name>A0A839TSV1_9BACL</name>
<dbReference type="PROSITE" id="PS51725">
    <property type="entry name" value="ABM"/>
    <property type="match status" value="1"/>
</dbReference>
<sequence length="112" mass="12604">MGGSNNASQPVIWVNTFKVKPGKLDEFIRVQTEELHSFAERDSVKGVLGSRFLRASHRDRAIAVTLFESVESHQTWLKQADFSTHYDKVKDLIEVAEGDYFTVEAAFGATIE</sequence>
<evidence type="ECO:0000313" key="3">
    <source>
        <dbReference type="Proteomes" id="UP000517523"/>
    </source>
</evidence>
<feature type="domain" description="ABM" evidence="1">
    <location>
        <begin position="11"/>
        <end position="101"/>
    </location>
</feature>
<keyword evidence="2" id="KW-0560">Oxidoreductase</keyword>
<dbReference type="Proteomes" id="UP000517523">
    <property type="component" value="Unassembled WGS sequence"/>
</dbReference>
<accession>A0A839TSV1</accession>
<evidence type="ECO:0000259" key="1">
    <source>
        <dbReference type="PROSITE" id="PS51725"/>
    </source>
</evidence>
<dbReference type="GO" id="GO:0004497">
    <property type="term" value="F:monooxygenase activity"/>
    <property type="evidence" value="ECO:0007669"/>
    <property type="project" value="UniProtKB-KW"/>
</dbReference>
<organism evidence="2 3">
    <name type="scientific">Paenibacillus rhizosphaerae</name>
    <dbReference type="NCBI Taxonomy" id="297318"/>
    <lineage>
        <taxon>Bacteria</taxon>
        <taxon>Bacillati</taxon>
        <taxon>Bacillota</taxon>
        <taxon>Bacilli</taxon>
        <taxon>Bacillales</taxon>
        <taxon>Paenibacillaceae</taxon>
        <taxon>Paenibacillus</taxon>
    </lineage>
</organism>
<keyword evidence="2" id="KW-0503">Monooxygenase</keyword>
<dbReference type="Gene3D" id="3.30.70.100">
    <property type="match status" value="1"/>
</dbReference>
<dbReference type="RefSeq" id="WP_183584094.1">
    <property type="nucleotide sequence ID" value="NZ_JACHXJ010000004.1"/>
</dbReference>
<dbReference type="Pfam" id="PF03992">
    <property type="entry name" value="ABM"/>
    <property type="match status" value="1"/>
</dbReference>
<dbReference type="EMBL" id="JACHXJ010000004">
    <property type="protein sequence ID" value="MBB3129906.1"/>
    <property type="molecule type" value="Genomic_DNA"/>
</dbReference>
<evidence type="ECO:0000313" key="2">
    <source>
        <dbReference type="EMBL" id="MBB3129906.1"/>
    </source>
</evidence>
<dbReference type="InterPro" id="IPR007138">
    <property type="entry name" value="ABM_dom"/>
</dbReference>
<dbReference type="AlphaFoldDB" id="A0A839TSV1"/>
<dbReference type="SUPFAM" id="SSF54909">
    <property type="entry name" value="Dimeric alpha+beta barrel"/>
    <property type="match status" value="1"/>
</dbReference>
<gene>
    <name evidence="2" type="ORF">FHS19_004611</name>
</gene>